<dbReference type="PANTHER" id="PTHR23504:SF15">
    <property type="entry name" value="MAJOR FACILITATOR SUPERFAMILY (MFS) PROFILE DOMAIN-CONTAINING PROTEIN"/>
    <property type="match status" value="1"/>
</dbReference>
<evidence type="ECO:0000256" key="1">
    <source>
        <dbReference type="ARBA" id="ARBA00004141"/>
    </source>
</evidence>
<dbReference type="PANTHER" id="PTHR23504">
    <property type="entry name" value="MAJOR FACILITATOR SUPERFAMILY DOMAIN-CONTAINING PROTEIN 10"/>
    <property type="match status" value="1"/>
</dbReference>
<dbReference type="SUPFAM" id="SSF103473">
    <property type="entry name" value="MFS general substrate transporter"/>
    <property type="match status" value="1"/>
</dbReference>
<feature type="transmembrane region" description="Helical" evidence="7">
    <location>
        <begin position="191"/>
        <end position="213"/>
    </location>
</feature>
<keyword evidence="5 7" id="KW-0472">Membrane</keyword>
<keyword evidence="3 7" id="KW-0812">Transmembrane</keyword>
<feature type="domain" description="Major facilitator superfamily (MFS) profile" evidence="8">
    <location>
        <begin position="12"/>
        <end position="485"/>
    </location>
</feature>
<feature type="transmembrane region" description="Helical" evidence="7">
    <location>
        <begin position="401"/>
        <end position="417"/>
    </location>
</feature>
<keyword evidence="2" id="KW-0813">Transport</keyword>
<feature type="transmembrane region" description="Helical" evidence="7">
    <location>
        <begin position="144"/>
        <end position="164"/>
    </location>
</feature>
<dbReference type="GO" id="GO:0022857">
    <property type="term" value="F:transmembrane transporter activity"/>
    <property type="evidence" value="ECO:0007669"/>
    <property type="project" value="InterPro"/>
</dbReference>
<protein>
    <submittedName>
        <fullName evidence="9">Major facilitator superfamily domain-containing protein</fullName>
    </submittedName>
</protein>
<dbReference type="InterPro" id="IPR011701">
    <property type="entry name" value="MFS"/>
</dbReference>
<feature type="transmembrane region" description="Helical" evidence="7">
    <location>
        <begin position="333"/>
        <end position="352"/>
    </location>
</feature>
<keyword evidence="4 7" id="KW-1133">Transmembrane helix</keyword>
<evidence type="ECO:0000313" key="9">
    <source>
        <dbReference type="EMBL" id="KAI9244683.1"/>
    </source>
</evidence>
<evidence type="ECO:0000256" key="5">
    <source>
        <dbReference type="ARBA" id="ARBA00023136"/>
    </source>
</evidence>
<evidence type="ECO:0000313" key="10">
    <source>
        <dbReference type="Proteomes" id="UP001209540"/>
    </source>
</evidence>
<evidence type="ECO:0000256" key="2">
    <source>
        <dbReference type="ARBA" id="ARBA00022448"/>
    </source>
</evidence>
<reference evidence="9" key="1">
    <citation type="journal article" date="2022" name="IScience">
        <title>Evolution of zygomycete secretomes and the origins of terrestrial fungal ecologies.</title>
        <authorList>
            <person name="Chang Y."/>
            <person name="Wang Y."/>
            <person name="Mondo S."/>
            <person name="Ahrendt S."/>
            <person name="Andreopoulos W."/>
            <person name="Barry K."/>
            <person name="Beard J."/>
            <person name="Benny G.L."/>
            <person name="Blankenship S."/>
            <person name="Bonito G."/>
            <person name="Cuomo C."/>
            <person name="Desiro A."/>
            <person name="Gervers K.A."/>
            <person name="Hundley H."/>
            <person name="Kuo A."/>
            <person name="LaButti K."/>
            <person name="Lang B.F."/>
            <person name="Lipzen A."/>
            <person name="O'Donnell K."/>
            <person name="Pangilinan J."/>
            <person name="Reynolds N."/>
            <person name="Sandor L."/>
            <person name="Smith M.E."/>
            <person name="Tsang A."/>
            <person name="Grigoriev I.V."/>
            <person name="Stajich J.E."/>
            <person name="Spatafora J.W."/>
        </authorList>
    </citation>
    <scope>NUCLEOTIDE SEQUENCE</scope>
    <source>
        <strain evidence="9">RSA 2281</strain>
    </source>
</reference>
<gene>
    <name evidence="9" type="ORF">BDA99DRAFT_528867</name>
</gene>
<sequence>MGKQEKPFPSRQLAIICICRFAEPICFTVIFPFILFMIRDFNLTDEAHLGYYVGLITSAFAVTQLLTGIHWGMLSDRIGRRPVILFGLFGTLTSIILFGLSKSFAWALLSRSLCGLLNGNVGVLKSMVSELTIEHSAEQRARAFSLLPLMFGIGSILGPMLGGLTSDPVKTYPGLFGQGGPITDFFTEYPYFLPCFISGTICAFGLIFGAFYLEETLASAMPSSHAATKKPTKVFHDPIEEEQRPLLTHQQQPGYDGQQNNGLDRHSTTSPTPTLPDKPQAPSLREAITPPVIAICISYGLFSFQAIYYDELFPIWTASKRENGGLGFQSNEIGIALAYCGCVTMVVQLFLLPLWTKRFGQLRLFQIVLFGCIFLYFIQGFTRYLYGVPNPLEEGHTQTKFWVWVGLLVTSTLKTMFHTSAFTSCTILTNDAAPRLDCLGAVNGFSQCKLGVVYVSFFILWGGEKIWAWRIKFFFQGESCFRACG</sequence>
<reference evidence="9" key="2">
    <citation type="submission" date="2023-02" db="EMBL/GenBank/DDBJ databases">
        <authorList>
            <consortium name="DOE Joint Genome Institute"/>
            <person name="Mondo S.J."/>
            <person name="Chang Y."/>
            <person name="Wang Y."/>
            <person name="Ahrendt S."/>
            <person name="Andreopoulos W."/>
            <person name="Barry K."/>
            <person name="Beard J."/>
            <person name="Benny G.L."/>
            <person name="Blankenship S."/>
            <person name="Bonito G."/>
            <person name="Cuomo C."/>
            <person name="Desiro A."/>
            <person name="Gervers K.A."/>
            <person name="Hundley H."/>
            <person name="Kuo A."/>
            <person name="LaButti K."/>
            <person name="Lang B.F."/>
            <person name="Lipzen A."/>
            <person name="O'Donnell K."/>
            <person name="Pangilinan J."/>
            <person name="Reynolds N."/>
            <person name="Sandor L."/>
            <person name="Smith M.W."/>
            <person name="Tsang A."/>
            <person name="Grigoriev I.V."/>
            <person name="Stajich J.E."/>
            <person name="Spatafora J.W."/>
        </authorList>
    </citation>
    <scope>NUCLEOTIDE SEQUENCE</scope>
    <source>
        <strain evidence="9">RSA 2281</strain>
    </source>
</reference>
<keyword evidence="10" id="KW-1185">Reference proteome</keyword>
<proteinExistence type="predicted"/>
<organism evidence="9 10">
    <name type="scientific">Phascolomyces articulosus</name>
    <dbReference type="NCBI Taxonomy" id="60185"/>
    <lineage>
        <taxon>Eukaryota</taxon>
        <taxon>Fungi</taxon>
        <taxon>Fungi incertae sedis</taxon>
        <taxon>Mucoromycota</taxon>
        <taxon>Mucoromycotina</taxon>
        <taxon>Mucoromycetes</taxon>
        <taxon>Mucorales</taxon>
        <taxon>Lichtheimiaceae</taxon>
        <taxon>Phascolomyces</taxon>
    </lineage>
</organism>
<evidence type="ECO:0000256" key="7">
    <source>
        <dbReference type="SAM" id="Phobius"/>
    </source>
</evidence>
<name>A0AAD5P7A6_9FUNG</name>
<dbReference type="InterPro" id="IPR036259">
    <property type="entry name" value="MFS_trans_sf"/>
</dbReference>
<evidence type="ECO:0000256" key="6">
    <source>
        <dbReference type="SAM" id="MobiDB-lite"/>
    </source>
</evidence>
<comment type="caution">
    <text evidence="9">The sequence shown here is derived from an EMBL/GenBank/DDBJ whole genome shotgun (WGS) entry which is preliminary data.</text>
</comment>
<feature type="transmembrane region" description="Helical" evidence="7">
    <location>
        <begin position="12"/>
        <end position="38"/>
    </location>
</feature>
<dbReference type="PRINTS" id="PR01035">
    <property type="entry name" value="TCRTETA"/>
</dbReference>
<dbReference type="CDD" id="cd17330">
    <property type="entry name" value="MFS_SLC46_TetA_like"/>
    <property type="match status" value="1"/>
</dbReference>
<feature type="transmembrane region" description="Helical" evidence="7">
    <location>
        <begin position="106"/>
        <end position="124"/>
    </location>
</feature>
<feature type="transmembrane region" description="Helical" evidence="7">
    <location>
        <begin position="364"/>
        <end position="381"/>
    </location>
</feature>
<dbReference type="GO" id="GO:0016020">
    <property type="term" value="C:membrane"/>
    <property type="evidence" value="ECO:0007669"/>
    <property type="project" value="UniProtKB-SubCell"/>
</dbReference>
<feature type="compositionally biased region" description="Polar residues" evidence="6">
    <location>
        <begin position="248"/>
        <end position="272"/>
    </location>
</feature>
<dbReference type="Proteomes" id="UP001209540">
    <property type="component" value="Unassembled WGS sequence"/>
</dbReference>
<feature type="transmembrane region" description="Helical" evidence="7">
    <location>
        <begin position="83"/>
        <end position="100"/>
    </location>
</feature>
<dbReference type="AlphaFoldDB" id="A0AAD5P7A6"/>
<evidence type="ECO:0000256" key="4">
    <source>
        <dbReference type="ARBA" id="ARBA00022989"/>
    </source>
</evidence>
<accession>A0AAD5P7A6</accession>
<comment type="subcellular location">
    <subcellularLocation>
        <location evidence="1">Membrane</location>
        <topology evidence="1">Multi-pass membrane protein</topology>
    </subcellularLocation>
</comment>
<dbReference type="EMBL" id="JAIXMP010000057">
    <property type="protein sequence ID" value="KAI9244683.1"/>
    <property type="molecule type" value="Genomic_DNA"/>
</dbReference>
<feature type="transmembrane region" description="Helical" evidence="7">
    <location>
        <begin position="288"/>
        <end position="309"/>
    </location>
</feature>
<dbReference type="PROSITE" id="PS50850">
    <property type="entry name" value="MFS"/>
    <property type="match status" value="1"/>
</dbReference>
<evidence type="ECO:0000259" key="8">
    <source>
        <dbReference type="PROSITE" id="PS50850"/>
    </source>
</evidence>
<evidence type="ECO:0000256" key="3">
    <source>
        <dbReference type="ARBA" id="ARBA00022692"/>
    </source>
</evidence>
<feature type="region of interest" description="Disordered" evidence="6">
    <location>
        <begin position="246"/>
        <end position="283"/>
    </location>
</feature>
<dbReference type="InterPro" id="IPR001958">
    <property type="entry name" value="Tet-R_TetA/multi-R_MdtG-like"/>
</dbReference>
<dbReference type="InterPro" id="IPR020846">
    <property type="entry name" value="MFS_dom"/>
</dbReference>
<dbReference type="Pfam" id="PF07690">
    <property type="entry name" value="MFS_1"/>
    <property type="match status" value="1"/>
</dbReference>
<dbReference type="Gene3D" id="1.20.1250.20">
    <property type="entry name" value="MFS general substrate transporter like domains"/>
    <property type="match status" value="1"/>
</dbReference>
<feature type="transmembrane region" description="Helical" evidence="7">
    <location>
        <begin position="50"/>
        <end position="71"/>
    </location>
</feature>